<dbReference type="Proteomes" id="UP000677054">
    <property type="component" value="Unassembled WGS sequence"/>
</dbReference>
<feature type="domain" description="BACK" evidence="6">
    <location>
        <begin position="103"/>
        <end position="204"/>
    </location>
</feature>
<dbReference type="OrthoDB" id="45365at2759"/>
<keyword evidence="8" id="KW-1185">Reference proteome</keyword>
<evidence type="ECO:0000256" key="4">
    <source>
        <dbReference type="SAM" id="MobiDB-lite"/>
    </source>
</evidence>
<feature type="non-terminal residue" evidence="7">
    <location>
        <position position="567"/>
    </location>
</feature>
<dbReference type="Gene3D" id="1.25.40.420">
    <property type="match status" value="1"/>
</dbReference>
<dbReference type="CDD" id="cd18186">
    <property type="entry name" value="BTB_POZ_ZBTB_KLHL-like"/>
    <property type="match status" value="1"/>
</dbReference>
<keyword evidence="3" id="KW-0009">Actin-binding</keyword>
<evidence type="ECO:0000259" key="6">
    <source>
        <dbReference type="SMART" id="SM00875"/>
    </source>
</evidence>
<protein>
    <submittedName>
        <fullName evidence="7">Uncharacterized protein</fullName>
    </submittedName>
</protein>
<dbReference type="Gene3D" id="3.30.710.10">
    <property type="entry name" value="Potassium Channel Kv1.1, Chain A"/>
    <property type="match status" value="1"/>
</dbReference>
<gene>
    <name evidence="7" type="ORF">DSTB1V02_LOCUS10145</name>
</gene>
<feature type="domain" description="BTB" evidence="5">
    <location>
        <begin position="14"/>
        <end position="98"/>
    </location>
</feature>
<evidence type="ECO:0000259" key="5">
    <source>
        <dbReference type="SMART" id="SM00225"/>
    </source>
</evidence>
<name>A0A7R9AAK7_9CRUS</name>
<dbReference type="Pfam" id="PF01344">
    <property type="entry name" value="Kelch_1"/>
    <property type="match status" value="2"/>
</dbReference>
<evidence type="ECO:0000313" key="8">
    <source>
        <dbReference type="Proteomes" id="UP000677054"/>
    </source>
</evidence>
<dbReference type="EMBL" id="CAJPEV010002815">
    <property type="protein sequence ID" value="CAG0898120.1"/>
    <property type="molecule type" value="Genomic_DNA"/>
</dbReference>
<dbReference type="EMBL" id="LR902332">
    <property type="protein sequence ID" value="CAD7250366.1"/>
    <property type="molecule type" value="Genomic_DNA"/>
</dbReference>
<dbReference type="SUPFAM" id="SSF117281">
    <property type="entry name" value="Kelch motif"/>
    <property type="match status" value="1"/>
</dbReference>
<dbReference type="Gene3D" id="2.120.10.80">
    <property type="entry name" value="Kelch-type beta propeller"/>
    <property type="match status" value="1"/>
</dbReference>
<organism evidence="7">
    <name type="scientific">Darwinula stevensoni</name>
    <dbReference type="NCBI Taxonomy" id="69355"/>
    <lineage>
        <taxon>Eukaryota</taxon>
        <taxon>Metazoa</taxon>
        <taxon>Ecdysozoa</taxon>
        <taxon>Arthropoda</taxon>
        <taxon>Crustacea</taxon>
        <taxon>Oligostraca</taxon>
        <taxon>Ostracoda</taxon>
        <taxon>Podocopa</taxon>
        <taxon>Podocopida</taxon>
        <taxon>Darwinulocopina</taxon>
        <taxon>Darwinuloidea</taxon>
        <taxon>Darwinulidae</taxon>
        <taxon>Darwinula</taxon>
    </lineage>
</organism>
<evidence type="ECO:0000256" key="3">
    <source>
        <dbReference type="ARBA" id="ARBA00023203"/>
    </source>
</evidence>
<dbReference type="InterPro" id="IPR000210">
    <property type="entry name" value="BTB/POZ_dom"/>
</dbReference>
<dbReference type="SMART" id="SM00875">
    <property type="entry name" value="BACK"/>
    <property type="match status" value="1"/>
</dbReference>
<accession>A0A7R9AAK7</accession>
<reference evidence="7" key="1">
    <citation type="submission" date="2020-11" db="EMBL/GenBank/DDBJ databases">
        <authorList>
            <person name="Tran Van P."/>
        </authorList>
    </citation>
    <scope>NUCLEOTIDE SEQUENCE</scope>
</reference>
<dbReference type="FunFam" id="1.25.40.420:FF:000001">
    <property type="entry name" value="Kelch-like family member 12"/>
    <property type="match status" value="1"/>
</dbReference>
<feature type="region of interest" description="Disordered" evidence="4">
    <location>
        <begin position="232"/>
        <end position="271"/>
    </location>
</feature>
<dbReference type="InterPro" id="IPR006652">
    <property type="entry name" value="Kelch_1"/>
</dbReference>
<dbReference type="PANTHER" id="PTHR24412">
    <property type="entry name" value="KELCH PROTEIN"/>
    <property type="match status" value="1"/>
</dbReference>
<evidence type="ECO:0000313" key="7">
    <source>
        <dbReference type="EMBL" id="CAD7250366.1"/>
    </source>
</evidence>
<proteinExistence type="predicted"/>
<dbReference type="InterPro" id="IPR011333">
    <property type="entry name" value="SKP1/BTB/POZ_sf"/>
</dbReference>
<dbReference type="SMART" id="SM00612">
    <property type="entry name" value="Kelch"/>
    <property type="match status" value="4"/>
</dbReference>
<keyword evidence="1" id="KW-0880">Kelch repeat</keyword>
<dbReference type="SUPFAM" id="SSF54695">
    <property type="entry name" value="POZ domain"/>
    <property type="match status" value="1"/>
</dbReference>
<dbReference type="SMART" id="SM00225">
    <property type="entry name" value="BTB"/>
    <property type="match status" value="1"/>
</dbReference>
<evidence type="ECO:0000256" key="1">
    <source>
        <dbReference type="ARBA" id="ARBA00022441"/>
    </source>
</evidence>
<keyword evidence="2" id="KW-0677">Repeat</keyword>
<dbReference type="AlphaFoldDB" id="A0A7R9AAK7"/>
<dbReference type="Pfam" id="PF07707">
    <property type="entry name" value="BACK"/>
    <property type="match status" value="1"/>
</dbReference>
<dbReference type="InterPro" id="IPR011705">
    <property type="entry name" value="BACK"/>
</dbReference>
<dbReference type="GO" id="GO:0003779">
    <property type="term" value="F:actin binding"/>
    <property type="evidence" value="ECO:0007669"/>
    <property type="project" value="UniProtKB-KW"/>
</dbReference>
<dbReference type="InterPro" id="IPR015915">
    <property type="entry name" value="Kelch-typ_b-propeller"/>
</dbReference>
<dbReference type="PANTHER" id="PTHR24412:SF489">
    <property type="entry name" value="RING FINGER DOMAIN AND KELCH REPEAT-CONTAINING PROTEIN DDB_G0271372"/>
    <property type="match status" value="1"/>
</dbReference>
<sequence length="567" mass="63953">MDISECISAGPSWCDVVILVQGEKFHSCKGTLAADAPQREIRLEGFTETGFKPVWDYIHGTRLEVEGEEGALAALRDAHFLGIKRLCDKMSKIVKALLGTDNAFRILSVADHCERKDLREAAIGVISVRFSQVIQTREFLSISFETLASFLARDELEISSEEEVYEATRRWLDVEESRRRHLPDLLEKIRLPVLPNAYLKTVVLKDPVVRRDSKCLDIALDAIDNHIPELRGSVPKEKTRPRGTLQKSFGTPRFPNGPPVEEISNDGEVPKAPKIPEVEKIEIYCLGERNKERKIYRIDTRDWDMSEVADYPHDEDGQFYRSFAAIERKLFVTGCGETKTFHVERSEWEDGPEPPEFVSWSGSAVDGGSLFVCGGRDVDGKNQRWVTSLDVESGKWVWLSDMRWARNGAGACWHDGCLYVIGGFTSGSRKCERLDLRTSRWEELAELPREGGNPALAFRAGELVVAGGDGGEGTEVYGYDGRKNEWREMKGMMERRHRHGLVSLDGKLCAVGGFGNSSVEVFDGGKWEIVKKYGLRELKVCCKPHKNINSLKLDLLKEWNELSIDQL</sequence>
<evidence type="ECO:0000256" key="2">
    <source>
        <dbReference type="ARBA" id="ARBA00022737"/>
    </source>
</evidence>